<reference evidence="2 3" key="1">
    <citation type="submission" date="2016-07" db="EMBL/GenBank/DDBJ databases">
        <title>Pervasive Adenine N6-methylation of Active Genes in Fungi.</title>
        <authorList>
            <consortium name="DOE Joint Genome Institute"/>
            <person name="Mondo S.J."/>
            <person name="Dannebaum R.O."/>
            <person name="Kuo R.C."/>
            <person name="Labutti K."/>
            <person name="Haridas S."/>
            <person name="Kuo A."/>
            <person name="Salamov A."/>
            <person name="Ahrendt S.R."/>
            <person name="Lipzen A."/>
            <person name="Sullivan W."/>
            <person name="Andreopoulos W.B."/>
            <person name="Clum A."/>
            <person name="Lindquist E."/>
            <person name="Daum C."/>
            <person name="Ramamoorthy G.K."/>
            <person name="Gryganskyi A."/>
            <person name="Culley D."/>
            <person name="Magnuson J.K."/>
            <person name="James T.Y."/>
            <person name="O'Malley M.A."/>
            <person name="Stajich J.E."/>
            <person name="Spatafora J.W."/>
            <person name="Visel A."/>
            <person name="Grigoriev I.V."/>
        </authorList>
    </citation>
    <scope>NUCLEOTIDE SEQUENCE [LARGE SCALE GENOMIC DNA]</scope>
    <source>
        <strain evidence="2 3">JEL800</strain>
    </source>
</reference>
<evidence type="ECO:0000313" key="3">
    <source>
        <dbReference type="Proteomes" id="UP000193642"/>
    </source>
</evidence>
<dbReference type="EMBL" id="MCGO01000005">
    <property type="protein sequence ID" value="ORY51513.1"/>
    <property type="molecule type" value="Genomic_DNA"/>
</dbReference>
<gene>
    <name evidence="2" type="ORF">BCR33DRAFT_733798</name>
</gene>
<organism evidence="2 3">
    <name type="scientific">Rhizoclosmatium globosum</name>
    <dbReference type="NCBI Taxonomy" id="329046"/>
    <lineage>
        <taxon>Eukaryota</taxon>
        <taxon>Fungi</taxon>
        <taxon>Fungi incertae sedis</taxon>
        <taxon>Chytridiomycota</taxon>
        <taxon>Chytridiomycota incertae sedis</taxon>
        <taxon>Chytridiomycetes</taxon>
        <taxon>Chytridiales</taxon>
        <taxon>Chytriomycetaceae</taxon>
        <taxon>Rhizoclosmatium</taxon>
    </lineage>
</organism>
<protein>
    <submittedName>
        <fullName evidence="2">Uncharacterized protein</fullName>
    </submittedName>
</protein>
<keyword evidence="1" id="KW-0472">Membrane</keyword>
<dbReference type="OrthoDB" id="2122640at2759"/>
<feature type="transmembrane region" description="Helical" evidence="1">
    <location>
        <begin position="290"/>
        <end position="311"/>
    </location>
</feature>
<comment type="caution">
    <text evidence="2">The sequence shown here is derived from an EMBL/GenBank/DDBJ whole genome shotgun (WGS) entry which is preliminary data.</text>
</comment>
<dbReference type="AlphaFoldDB" id="A0A1Y2CWV7"/>
<sequence>MNLTLNCGTYNPNMYGITVDQIDLVAQMMVNTSYVFSNYLTKPLTSFGALTQLVGPPPVNPFPDTYFGRNDSVIGTAQSLSPIFFPSKQWVNYSLNFELSYTPDPYLGILRDPTILEIADACGITSRYKPPGRGMRIHYTAVSTIAAFKWLNFAPSLQNDVNIICPFWPDQIEKVISYVENDGLPNMSYANVAVKVEHKESKQNHMPEAVKVADEFTSKVFVKPNQYQYNRESHSSNLSSTGLSFSGLTDQNPALLIPNWQLSPAEASKPSSKWQRCLNCCIPRKKSNRIICGVVVLTLIVSVATLLGIYFPRFPEIKVYSIDLSNIAGRNSAFHFSFPNGTDDLNSIEIRMNLTMQLGTYNPNLYGLNVDKIDLNFYYTPDKYLGLLKDPTVLELADACGITSRYKPPGRPMKIQYTAKSTIPELKIFNYAPILSGDLHIVCPFSQEQIQAVIDSVQKEGNTVAEALKVVFG</sequence>
<evidence type="ECO:0000313" key="2">
    <source>
        <dbReference type="EMBL" id="ORY51513.1"/>
    </source>
</evidence>
<keyword evidence="1" id="KW-1133">Transmembrane helix</keyword>
<keyword evidence="1" id="KW-0812">Transmembrane</keyword>
<dbReference type="STRING" id="329046.A0A1Y2CWV7"/>
<keyword evidence="3" id="KW-1185">Reference proteome</keyword>
<evidence type="ECO:0000256" key="1">
    <source>
        <dbReference type="SAM" id="Phobius"/>
    </source>
</evidence>
<dbReference type="Proteomes" id="UP000193642">
    <property type="component" value="Unassembled WGS sequence"/>
</dbReference>
<accession>A0A1Y2CWV7</accession>
<name>A0A1Y2CWV7_9FUNG</name>
<proteinExistence type="predicted"/>